<evidence type="ECO:0000256" key="1">
    <source>
        <dbReference type="ARBA" id="ARBA00001974"/>
    </source>
</evidence>
<evidence type="ECO:0000313" key="9">
    <source>
        <dbReference type="EMBL" id="MFD0727550.1"/>
    </source>
</evidence>
<dbReference type="Gene3D" id="3.50.50.60">
    <property type="entry name" value="FAD/NAD(P)-binding domain"/>
    <property type="match status" value="1"/>
</dbReference>
<dbReference type="Proteomes" id="UP001597110">
    <property type="component" value="Unassembled WGS sequence"/>
</dbReference>
<dbReference type="InterPro" id="IPR002938">
    <property type="entry name" value="FAD-bd"/>
</dbReference>
<feature type="domain" description="FAD-binding" evidence="8">
    <location>
        <begin position="14"/>
        <end position="363"/>
    </location>
</feature>
<evidence type="ECO:0000256" key="7">
    <source>
        <dbReference type="SAM" id="Phobius"/>
    </source>
</evidence>
<dbReference type="Pfam" id="PF01494">
    <property type="entry name" value="FAD_binding_3"/>
    <property type="match status" value="1"/>
</dbReference>
<evidence type="ECO:0000313" key="10">
    <source>
        <dbReference type="Proteomes" id="UP001597110"/>
    </source>
</evidence>
<keyword evidence="10" id="KW-1185">Reference proteome</keyword>
<keyword evidence="3" id="KW-0274">FAD</keyword>
<evidence type="ECO:0000256" key="5">
    <source>
        <dbReference type="ARBA" id="ARBA00023002"/>
    </source>
</evidence>
<dbReference type="InterPro" id="IPR036188">
    <property type="entry name" value="FAD/NAD-bd_sf"/>
</dbReference>
<keyword evidence="5" id="KW-0560">Oxidoreductase</keyword>
<gene>
    <name evidence="9" type="ORF">ACFQ0E_18305</name>
</gene>
<dbReference type="PRINTS" id="PR00420">
    <property type="entry name" value="RNGMNOXGNASE"/>
</dbReference>
<keyword evidence="2" id="KW-0285">Flavoprotein</keyword>
<dbReference type="PANTHER" id="PTHR46028">
    <property type="entry name" value="KYNURENINE 3-MONOOXYGENASE"/>
    <property type="match status" value="1"/>
</dbReference>
<name>A0ABW2YH11_9GAMM</name>
<evidence type="ECO:0000256" key="4">
    <source>
        <dbReference type="ARBA" id="ARBA00022857"/>
    </source>
</evidence>
<evidence type="ECO:0000256" key="3">
    <source>
        <dbReference type="ARBA" id="ARBA00022827"/>
    </source>
</evidence>
<proteinExistence type="predicted"/>
<comment type="caution">
    <text evidence="9">The sequence shown here is derived from an EMBL/GenBank/DDBJ whole genome shotgun (WGS) entry which is preliminary data.</text>
</comment>
<sequence length="449" mass="49795">MTAKIDAANAAAQRVAIVGGGLAGSLLALALAERGYRVDVFERRSDPRVAGAESGRSINLGLSKRGIQALTEVGLIDMAMPLTVVMRGRVIHAPHGHTRFQPYGKDRGEVLYSIDRSELIRLLLDRAERQPGVTLHFDHRFVSADKVARELTLESGGETRRIAADWVICADGAFSRCRPEMQRGLRADFHREYLEWGYKELTLAAGPDGESVIDLTALHVWPRAHCLFVSHPNRDGSHTLTLFLPHEGPDSFATTNTPEEIRALFQKYFPDLLPMLPALVEQWTSRPTGSLLTTKTAPWRFEDWMVLVGDSAHAVYPFYGQGMNSAFEDCSALLAALKAHPGDRAAAFAAYENARRPHTDVLMELSKANFVELRQKVSSPWFLARKRLDVLLNRLLPGMWLPIYTMVSHTTMPYAEALARARRQDRILGAVATGLVLAIGGGLWWGLRA</sequence>
<evidence type="ECO:0000256" key="6">
    <source>
        <dbReference type="ARBA" id="ARBA00023033"/>
    </source>
</evidence>
<protein>
    <submittedName>
        <fullName evidence="9">FAD-dependent oxidoreductase</fullName>
    </submittedName>
</protein>
<dbReference type="EMBL" id="JBHTIF010000006">
    <property type="protein sequence ID" value="MFD0727550.1"/>
    <property type="molecule type" value="Genomic_DNA"/>
</dbReference>
<evidence type="ECO:0000256" key="2">
    <source>
        <dbReference type="ARBA" id="ARBA00022630"/>
    </source>
</evidence>
<dbReference type="SUPFAM" id="SSF51905">
    <property type="entry name" value="FAD/NAD(P)-binding domain"/>
    <property type="match status" value="1"/>
</dbReference>
<keyword evidence="6" id="KW-0503">Monooxygenase</keyword>
<keyword evidence="4" id="KW-0521">NADP</keyword>
<dbReference type="PANTHER" id="PTHR46028:SF2">
    <property type="entry name" value="KYNURENINE 3-MONOOXYGENASE"/>
    <property type="match status" value="1"/>
</dbReference>
<evidence type="ECO:0000259" key="8">
    <source>
        <dbReference type="Pfam" id="PF01494"/>
    </source>
</evidence>
<keyword evidence="7" id="KW-0812">Transmembrane</keyword>
<keyword evidence="7" id="KW-0472">Membrane</keyword>
<comment type="cofactor">
    <cofactor evidence="1">
        <name>FAD</name>
        <dbReference type="ChEBI" id="CHEBI:57692"/>
    </cofactor>
</comment>
<keyword evidence="7" id="KW-1133">Transmembrane helix</keyword>
<feature type="transmembrane region" description="Helical" evidence="7">
    <location>
        <begin position="427"/>
        <end position="447"/>
    </location>
</feature>
<reference evidence="10" key="1">
    <citation type="journal article" date="2019" name="Int. J. Syst. Evol. Microbiol.">
        <title>The Global Catalogue of Microorganisms (GCM) 10K type strain sequencing project: providing services to taxonomists for standard genome sequencing and annotation.</title>
        <authorList>
            <consortium name="The Broad Institute Genomics Platform"/>
            <consortium name="The Broad Institute Genome Sequencing Center for Infectious Disease"/>
            <person name="Wu L."/>
            <person name="Ma J."/>
        </authorList>
    </citation>
    <scope>NUCLEOTIDE SEQUENCE [LARGE SCALE GENOMIC DNA]</scope>
    <source>
        <strain evidence="10">CCUG 55585</strain>
    </source>
</reference>
<dbReference type="RefSeq" id="WP_386826327.1">
    <property type="nucleotide sequence ID" value="NZ_JBHTIF010000006.1"/>
</dbReference>
<organism evidence="9 10">
    <name type="scientific">Lysobacter brunescens</name>
    <dbReference type="NCBI Taxonomy" id="262323"/>
    <lineage>
        <taxon>Bacteria</taxon>
        <taxon>Pseudomonadati</taxon>
        <taxon>Pseudomonadota</taxon>
        <taxon>Gammaproteobacteria</taxon>
        <taxon>Lysobacterales</taxon>
        <taxon>Lysobacteraceae</taxon>
        <taxon>Lysobacter</taxon>
    </lineage>
</organism>
<accession>A0ABW2YH11</accession>